<organism evidence="1 2">
    <name type="scientific">Clarias magur</name>
    <name type="common">Asian catfish</name>
    <name type="synonym">Macropteronotus magur</name>
    <dbReference type="NCBI Taxonomy" id="1594786"/>
    <lineage>
        <taxon>Eukaryota</taxon>
        <taxon>Metazoa</taxon>
        <taxon>Chordata</taxon>
        <taxon>Craniata</taxon>
        <taxon>Vertebrata</taxon>
        <taxon>Euteleostomi</taxon>
        <taxon>Actinopterygii</taxon>
        <taxon>Neopterygii</taxon>
        <taxon>Teleostei</taxon>
        <taxon>Ostariophysi</taxon>
        <taxon>Siluriformes</taxon>
        <taxon>Clariidae</taxon>
        <taxon>Clarias</taxon>
    </lineage>
</organism>
<feature type="non-terminal residue" evidence="1">
    <location>
        <position position="1"/>
    </location>
</feature>
<sequence length="83" mass="8812">GQLGLDTGLMREPTDGTVGFSSERISEPVQNLVHVCVCVLEVDQESRSRDKAGSGTLNAATNLSQHADYRPIPAVRCPCSGRG</sequence>
<dbReference type="Proteomes" id="UP000727407">
    <property type="component" value="Unassembled WGS sequence"/>
</dbReference>
<name>A0A8J4TAS3_CLAMG</name>
<protein>
    <submittedName>
        <fullName evidence="1">Uncharacterized protein</fullName>
    </submittedName>
</protein>
<dbReference type="AlphaFoldDB" id="A0A8J4TAS3"/>
<feature type="non-terminal residue" evidence="1">
    <location>
        <position position="83"/>
    </location>
</feature>
<evidence type="ECO:0000313" key="2">
    <source>
        <dbReference type="Proteomes" id="UP000727407"/>
    </source>
</evidence>
<gene>
    <name evidence="1" type="ORF">DAT39_017177</name>
</gene>
<reference evidence="1" key="1">
    <citation type="submission" date="2020-07" db="EMBL/GenBank/DDBJ databases">
        <title>Clarias magur genome sequencing, assembly and annotation.</title>
        <authorList>
            <person name="Kushwaha B."/>
            <person name="Kumar R."/>
            <person name="Das P."/>
            <person name="Joshi C.G."/>
            <person name="Kumar D."/>
            <person name="Nagpure N.S."/>
            <person name="Pandey M."/>
            <person name="Agarwal S."/>
            <person name="Srivastava S."/>
            <person name="Singh M."/>
            <person name="Sahoo L."/>
            <person name="Jayasankar P."/>
            <person name="Meher P.K."/>
            <person name="Koringa P.G."/>
            <person name="Iquebal M.A."/>
            <person name="Das S.P."/>
            <person name="Bit A."/>
            <person name="Patnaik S."/>
            <person name="Patel N."/>
            <person name="Shah T.M."/>
            <person name="Hinsu A."/>
            <person name="Jena J.K."/>
        </authorList>
    </citation>
    <scope>NUCLEOTIDE SEQUENCE</scope>
    <source>
        <strain evidence="1">CIFAMagur01</strain>
        <tissue evidence="1">Testis</tissue>
    </source>
</reference>
<accession>A0A8J4TAS3</accession>
<dbReference type="EMBL" id="QNUK01000451">
    <property type="protein sequence ID" value="KAF5893111.1"/>
    <property type="molecule type" value="Genomic_DNA"/>
</dbReference>
<keyword evidence="2" id="KW-1185">Reference proteome</keyword>
<proteinExistence type="predicted"/>
<comment type="caution">
    <text evidence="1">The sequence shown here is derived from an EMBL/GenBank/DDBJ whole genome shotgun (WGS) entry which is preliminary data.</text>
</comment>
<evidence type="ECO:0000313" key="1">
    <source>
        <dbReference type="EMBL" id="KAF5893111.1"/>
    </source>
</evidence>